<dbReference type="Pfam" id="PF05891">
    <property type="entry name" value="Methyltransf_PK"/>
    <property type="match status" value="1"/>
</dbReference>
<evidence type="ECO:0000256" key="4">
    <source>
        <dbReference type="ARBA" id="ARBA00022691"/>
    </source>
</evidence>
<dbReference type="GO" id="GO:0032259">
    <property type="term" value="P:methylation"/>
    <property type="evidence" value="ECO:0007669"/>
    <property type="project" value="UniProtKB-KW"/>
</dbReference>
<dbReference type="Proteomes" id="UP000289340">
    <property type="component" value="Chromosome 8"/>
</dbReference>
<evidence type="ECO:0000256" key="10">
    <source>
        <dbReference type="ARBA" id="ARBA00048167"/>
    </source>
</evidence>
<evidence type="ECO:0000313" key="12">
    <source>
        <dbReference type="Proteomes" id="UP000289340"/>
    </source>
</evidence>
<evidence type="ECO:0000256" key="2">
    <source>
        <dbReference type="ARBA" id="ARBA00022603"/>
    </source>
</evidence>
<gene>
    <name evidence="11" type="ORF">D0Y65_019924</name>
</gene>
<accession>A0A445JBE7</accession>
<name>A0A445JBE7_GLYSO</name>
<organism evidence="11 12">
    <name type="scientific">Glycine soja</name>
    <name type="common">Wild soybean</name>
    <dbReference type="NCBI Taxonomy" id="3848"/>
    <lineage>
        <taxon>Eukaryota</taxon>
        <taxon>Viridiplantae</taxon>
        <taxon>Streptophyta</taxon>
        <taxon>Embryophyta</taxon>
        <taxon>Tracheophyta</taxon>
        <taxon>Spermatophyta</taxon>
        <taxon>Magnoliopsida</taxon>
        <taxon>eudicotyledons</taxon>
        <taxon>Gunneridae</taxon>
        <taxon>Pentapetalae</taxon>
        <taxon>rosids</taxon>
        <taxon>fabids</taxon>
        <taxon>Fabales</taxon>
        <taxon>Fabaceae</taxon>
        <taxon>Papilionoideae</taxon>
        <taxon>50 kb inversion clade</taxon>
        <taxon>NPAAA clade</taxon>
        <taxon>indigoferoid/millettioid clade</taxon>
        <taxon>Phaseoleae</taxon>
        <taxon>Glycine</taxon>
        <taxon>Glycine subgen. Soja</taxon>
    </lineage>
</organism>
<evidence type="ECO:0000313" key="11">
    <source>
        <dbReference type="EMBL" id="RZB95814.1"/>
    </source>
</evidence>
<comment type="caution">
    <text evidence="11">The sequence shown here is derived from an EMBL/GenBank/DDBJ whole genome shotgun (WGS) entry which is preliminary data.</text>
</comment>
<dbReference type="GO" id="GO:0005737">
    <property type="term" value="C:cytoplasm"/>
    <property type="evidence" value="ECO:0007669"/>
    <property type="project" value="TreeGrafter"/>
</dbReference>
<evidence type="ECO:0000256" key="7">
    <source>
        <dbReference type="ARBA" id="ARBA00043129"/>
    </source>
</evidence>
<evidence type="ECO:0000256" key="1">
    <source>
        <dbReference type="ARBA" id="ARBA00009059"/>
    </source>
</evidence>
<sequence>MTCGGKQAGDPSKKTQWYRDGVSYWEGVKANMDGVLGGFANVNEPDITCSEDFLNILFSERFHAADARHQPLVVLGTHSLFLSPTCENQCGSC</sequence>
<dbReference type="AlphaFoldDB" id="A0A445JBE7"/>
<keyword evidence="2 11" id="KW-0489">Methyltransferase</keyword>
<evidence type="ECO:0000256" key="8">
    <source>
        <dbReference type="ARBA" id="ARBA00047306"/>
    </source>
</evidence>
<dbReference type="EC" id="2.1.1.244" evidence="5"/>
<dbReference type="Gene3D" id="3.40.50.150">
    <property type="entry name" value="Vaccinia Virus protein VP39"/>
    <property type="match status" value="1"/>
</dbReference>
<dbReference type="InterPro" id="IPR029063">
    <property type="entry name" value="SAM-dependent_MTases_sf"/>
</dbReference>
<dbReference type="PANTHER" id="PTHR12753">
    <property type="entry name" value="AD-003 - RELATED"/>
    <property type="match status" value="1"/>
</dbReference>
<keyword evidence="4" id="KW-0949">S-adenosyl-L-methionine</keyword>
<evidence type="ECO:0000256" key="5">
    <source>
        <dbReference type="ARBA" id="ARBA00039112"/>
    </source>
</evidence>
<protein>
    <recommendedName>
        <fullName evidence="6">Alpha N-terminal protein methyltransferase 1</fullName>
        <ecNumber evidence="5">2.1.1.244</ecNumber>
    </recommendedName>
    <alternativeName>
        <fullName evidence="7">X-Pro-Lys N-terminal protein methyltransferase 1</fullName>
    </alternativeName>
</protein>
<dbReference type="EMBL" id="QZWG01000008">
    <property type="protein sequence ID" value="RZB95814.1"/>
    <property type="molecule type" value="Genomic_DNA"/>
</dbReference>
<dbReference type="GO" id="GO:0071885">
    <property type="term" value="F:N-terminal protein N-methyltransferase activity"/>
    <property type="evidence" value="ECO:0007669"/>
    <property type="project" value="UniProtKB-EC"/>
</dbReference>
<keyword evidence="12" id="KW-1185">Reference proteome</keyword>
<evidence type="ECO:0000256" key="9">
    <source>
        <dbReference type="ARBA" id="ARBA00047885"/>
    </source>
</evidence>
<proteinExistence type="inferred from homology"/>
<comment type="catalytic activity">
    <reaction evidence="9">
        <text>N-terminal L-prolyl-L-prolyl-L-lysyl-[protein] + 2 S-adenosyl-L-methionine = N-terminal N,N-dimethyl-L-prolyl-L-prolyl-L-lysyl-[protein] + 2 S-adenosyl-L-homocysteine + 2 H(+)</text>
        <dbReference type="Rhea" id="RHEA:54736"/>
        <dbReference type="Rhea" id="RHEA-COMP:13787"/>
        <dbReference type="Rhea" id="RHEA-COMP:13974"/>
        <dbReference type="ChEBI" id="CHEBI:15378"/>
        <dbReference type="ChEBI" id="CHEBI:57856"/>
        <dbReference type="ChEBI" id="CHEBI:59789"/>
        <dbReference type="ChEBI" id="CHEBI:138059"/>
        <dbReference type="ChEBI" id="CHEBI:138318"/>
        <dbReference type="EC" id="2.1.1.244"/>
    </reaction>
</comment>
<evidence type="ECO:0000256" key="3">
    <source>
        <dbReference type="ARBA" id="ARBA00022679"/>
    </source>
</evidence>
<comment type="similarity">
    <text evidence="1">Belongs to the methyltransferase superfamily. NTM1 family.</text>
</comment>
<evidence type="ECO:0000256" key="6">
    <source>
        <dbReference type="ARBA" id="ARBA00039449"/>
    </source>
</evidence>
<dbReference type="PANTHER" id="PTHR12753:SF0">
    <property type="entry name" value="ALPHA N-TERMINAL PROTEIN METHYLTRANSFERASE 1"/>
    <property type="match status" value="1"/>
</dbReference>
<comment type="catalytic activity">
    <reaction evidence="8">
        <text>N-terminal L-seryl-L-prolyl-L-lysyl-[protein] + 3 S-adenosyl-L-methionine = N-terminal N,N,N-trimethyl-L-seryl-L-prolyl-L-lysyl-[protein] + 3 S-adenosyl-L-homocysteine + 3 H(+)</text>
        <dbReference type="Rhea" id="RHEA:54724"/>
        <dbReference type="Rhea" id="RHEA-COMP:13789"/>
        <dbReference type="Rhea" id="RHEA-COMP:13973"/>
        <dbReference type="ChEBI" id="CHEBI:15378"/>
        <dbReference type="ChEBI" id="CHEBI:57856"/>
        <dbReference type="ChEBI" id="CHEBI:59789"/>
        <dbReference type="ChEBI" id="CHEBI:138061"/>
        <dbReference type="ChEBI" id="CHEBI:138317"/>
        <dbReference type="EC" id="2.1.1.244"/>
    </reaction>
</comment>
<comment type="catalytic activity">
    <reaction evidence="10">
        <text>N-terminal L-alanyl-L-prolyl-L-lysyl-[protein] + 3 S-adenosyl-L-methionine = N-terminal N,N,N-trimethyl-L-alanyl-L-prolyl-L-lysyl-[protein] + 3 S-adenosyl-L-homocysteine + 3 H(+)</text>
        <dbReference type="Rhea" id="RHEA:54712"/>
        <dbReference type="Rhea" id="RHEA-COMP:13785"/>
        <dbReference type="Rhea" id="RHEA-COMP:13971"/>
        <dbReference type="ChEBI" id="CHEBI:15378"/>
        <dbReference type="ChEBI" id="CHEBI:57856"/>
        <dbReference type="ChEBI" id="CHEBI:59789"/>
        <dbReference type="ChEBI" id="CHEBI:138057"/>
        <dbReference type="ChEBI" id="CHEBI:138315"/>
        <dbReference type="EC" id="2.1.1.244"/>
    </reaction>
</comment>
<keyword evidence="3 11" id="KW-0808">Transferase</keyword>
<reference evidence="11 12" key="1">
    <citation type="submission" date="2018-09" db="EMBL/GenBank/DDBJ databases">
        <title>A high-quality reference genome of wild soybean provides a powerful tool to mine soybean genomes.</title>
        <authorList>
            <person name="Xie M."/>
            <person name="Chung C.Y.L."/>
            <person name="Li M.-W."/>
            <person name="Wong F.-L."/>
            <person name="Chan T.-F."/>
            <person name="Lam H.-M."/>
        </authorList>
    </citation>
    <scope>NUCLEOTIDE SEQUENCE [LARGE SCALE GENOMIC DNA]</scope>
    <source>
        <strain evidence="12">cv. W05</strain>
        <tissue evidence="11">Hypocotyl of etiolated seedlings</tissue>
    </source>
</reference>
<dbReference type="InterPro" id="IPR008576">
    <property type="entry name" value="MeTrfase_NTM1"/>
</dbReference>